<dbReference type="SMART" id="SM00829">
    <property type="entry name" value="PKS_ER"/>
    <property type="match status" value="1"/>
</dbReference>
<dbReference type="Pfam" id="PF08240">
    <property type="entry name" value="ADH_N"/>
    <property type="match status" value="1"/>
</dbReference>
<dbReference type="Pfam" id="PF13602">
    <property type="entry name" value="ADH_zinc_N_2"/>
    <property type="match status" value="1"/>
</dbReference>
<name>A0A2Z7C550_9LAMI</name>
<organism evidence="5 6">
    <name type="scientific">Dorcoceras hygrometricum</name>
    <dbReference type="NCBI Taxonomy" id="472368"/>
    <lineage>
        <taxon>Eukaryota</taxon>
        <taxon>Viridiplantae</taxon>
        <taxon>Streptophyta</taxon>
        <taxon>Embryophyta</taxon>
        <taxon>Tracheophyta</taxon>
        <taxon>Spermatophyta</taxon>
        <taxon>Magnoliopsida</taxon>
        <taxon>eudicotyledons</taxon>
        <taxon>Gunneridae</taxon>
        <taxon>Pentapetalae</taxon>
        <taxon>asterids</taxon>
        <taxon>lamiids</taxon>
        <taxon>Lamiales</taxon>
        <taxon>Gesneriaceae</taxon>
        <taxon>Didymocarpoideae</taxon>
        <taxon>Trichosporeae</taxon>
        <taxon>Loxocarpinae</taxon>
        <taxon>Dorcoceras</taxon>
    </lineage>
</organism>
<dbReference type="PANTHER" id="PTHR44573:SF4">
    <property type="entry name" value="2-METHYLENE-FURAN-3-ONE REDUCTASE-LIKE"/>
    <property type="match status" value="1"/>
</dbReference>
<dbReference type="SUPFAM" id="SSF51735">
    <property type="entry name" value="NAD(P)-binding Rossmann-fold domains"/>
    <property type="match status" value="1"/>
</dbReference>
<dbReference type="Gene3D" id="3.90.180.10">
    <property type="entry name" value="Medium-chain alcohol dehydrogenases, catalytic domain"/>
    <property type="match status" value="1"/>
</dbReference>
<dbReference type="Proteomes" id="UP000250235">
    <property type="component" value="Unassembled WGS sequence"/>
</dbReference>
<sequence length="417" mass="45461">MTELSKNPDIPLVSGQRTPNRRSTGTHNAPRAVLTGHLGPRGVMQLGWLRDLGARVHKRKVIQLTEDKATDVSFHIPRDISCHGPDMVLKKSSGPDKKMQKVWFYEEYGPKEVLSFGDFPIPTPTKNQLLVQVHAAALNPIDFKLRNMPLAPLDFPVVPGCDMSGIVVEKHDQASRFKVGDHVYGNIQDFKAKGKLKQLGSLAQFVAVAEDMVAEKPKNVSFEEAASLPLAVQTVVEAFKTGGFQEGESVFIVGGAGGVGSMAVQLAKHVYRACLVGASTSGGKVNFVKALGADKVMDYTHTHYGEIEDKYDLVIDTVGDSKNSYVVGKETAPIVDITWPPSNPRAIHSSLTVSGEILDKLNPFLESGKVKAVIDPKGPYHLCDVFKAFEHLETGRAKGKVVIFPFTPETYSLQHVI</sequence>
<evidence type="ECO:0000259" key="4">
    <source>
        <dbReference type="SMART" id="SM00829"/>
    </source>
</evidence>
<reference evidence="5 6" key="1">
    <citation type="journal article" date="2015" name="Proc. Natl. Acad. Sci. U.S.A.">
        <title>The resurrection genome of Boea hygrometrica: A blueprint for survival of dehydration.</title>
        <authorList>
            <person name="Xiao L."/>
            <person name="Yang G."/>
            <person name="Zhang L."/>
            <person name="Yang X."/>
            <person name="Zhao S."/>
            <person name="Ji Z."/>
            <person name="Zhou Q."/>
            <person name="Hu M."/>
            <person name="Wang Y."/>
            <person name="Chen M."/>
            <person name="Xu Y."/>
            <person name="Jin H."/>
            <person name="Xiao X."/>
            <person name="Hu G."/>
            <person name="Bao F."/>
            <person name="Hu Y."/>
            <person name="Wan P."/>
            <person name="Li L."/>
            <person name="Deng X."/>
            <person name="Kuang T."/>
            <person name="Xiang C."/>
            <person name="Zhu J.K."/>
            <person name="Oliver M.J."/>
            <person name="He Y."/>
        </authorList>
    </citation>
    <scope>NUCLEOTIDE SEQUENCE [LARGE SCALE GENOMIC DNA]</scope>
    <source>
        <strain evidence="6">cv. XS01</strain>
    </source>
</reference>
<proteinExistence type="inferred from homology"/>
<evidence type="ECO:0000256" key="1">
    <source>
        <dbReference type="ARBA" id="ARBA00010371"/>
    </source>
</evidence>
<evidence type="ECO:0000256" key="3">
    <source>
        <dbReference type="SAM" id="MobiDB-lite"/>
    </source>
</evidence>
<dbReference type="CDD" id="cd05289">
    <property type="entry name" value="MDR_like_2"/>
    <property type="match status" value="1"/>
</dbReference>
<protein>
    <recommendedName>
        <fullName evidence="4">Enoyl reductase (ER) domain-containing protein</fullName>
    </recommendedName>
</protein>
<keyword evidence="6" id="KW-1185">Reference proteome</keyword>
<feature type="region of interest" description="Disordered" evidence="3">
    <location>
        <begin position="1"/>
        <end position="35"/>
    </location>
</feature>
<feature type="compositionally biased region" description="Polar residues" evidence="3">
    <location>
        <begin position="15"/>
        <end position="27"/>
    </location>
</feature>
<dbReference type="InterPro" id="IPR011032">
    <property type="entry name" value="GroES-like_sf"/>
</dbReference>
<feature type="domain" description="Enoyl reductase (ER)" evidence="4">
    <location>
        <begin position="109"/>
        <end position="403"/>
    </location>
</feature>
<dbReference type="InterPro" id="IPR036291">
    <property type="entry name" value="NAD(P)-bd_dom_sf"/>
</dbReference>
<dbReference type="PANTHER" id="PTHR44573">
    <property type="entry name" value="NADPH-DEPENDENT ALKENAL/ONE OXIDOREDUCTASE, CHLOROPLASTIC"/>
    <property type="match status" value="1"/>
</dbReference>
<evidence type="ECO:0000313" key="6">
    <source>
        <dbReference type="Proteomes" id="UP000250235"/>
    </source>
</evidence>
<dbReference type="InterPro" id="IPR044626">
    <property type="entry name" value="AOR-like"/>
</dbReference>
<comment type="similarity">
    <text evidence="1">Belongs to the zinc-containing alcohol dehydrogenase family. Quinone oxidoreductase subfamily.</text>
</comment>
<dbReference type="SUPFAM" id="SSF50129">
    <property type="entry name" value="GroES-like"/>
    <property type="match status" value="1"/>
</dbReference>
<evidence type="ECO:0000313" key="5">
    <source>
        <dbReference type="EMBL" id="KZV41609.1"/>
    </source>
</evidence>
<dbReference type="GO" id="GO:0016628">
    <property type="term" value="F:oxidoreductase activity, acting on the CH-CH group of donors, NAD or NADP as acceptor"/>
    <property type="evidence" value="ECO:0007669"/>
    <property type="project" value="InterPro"/>
</dbReference>
<dbReference type="OrthoDB" id="9992527at2759"/>
<gene>
    <name evidence="5" type="ORF">F511_15378</name>
</gene>
<keyword evidence="2" id="KW-0560">Oxidoreductase</keyword>
<dbReference type="EMBL" id="KQ999417">
    <property type="protein sequence ID" value="KZV41609.1"/>
    <property type="molecule type" value="Genomic_DNA"/>
</dbReference>
<dbReference type="InterPro" id="IPR013154">
    <property type="entry name" value="ADH-like_N"/>
</dbReference>
<dbReference type="Gene3D" id="3.40.50.720">
    <property type="entry name" value="NAD(P)-binding Rossmann-like Domain"/>
    <property type="match status" value="1"/>
</dbReference>
<accession>A0A2Z7C550</accession>
<evidence type="ECO:0000256" key="2">
    <source>
        <dbReference type="ARBA" id="ARBA00023002"/>
    </source>
</evidence>
<dbReference type="InterPro" id="IPR020843">
    <property type="entry name" value="ER"/>
</dbReference>
<dbReference type="AlphaFoldDB" id="A0A2Z7C550"/>